<dbReference type="PANTHER" id="PTHR11640">
    <property type="entry name" value="NEPHRIN"/>
    <property type="match status" value="1"/>
</dbReference>
<evidence type="ECO:0000256" key="7">
    <source>
        <dbReference type="SAM" id="SignalP"/>
    </source>
</evidence>
<dbReference type="SMART" id="SM00409">
    <property type="entry name" value="IG"/>
    <property type="match status" value="2"/>
</dbReference>
<keyword evidence="6" id="KW-1133">Transmembrane helix</keyword>
<gene>
    <name evidence="9" type="ORF">PLEPLA_LOCUS19729</name>
</gene>
<dbReference type="GO" id="GO:0098609">
    <property type="term" value="P:cell-cell adhesion"/>
    <property type="evidence" value="ECO:0007669"/>
    <property type="project" value="TreeGrafter"/>
</dbReference>
<dbReference type="PANTHER" id="PTHR11640:SF31">
    <property type="entry name" value="IRREGULAR CHIASM C-ROUGHEST PROTEIN-RELATED"/>
    <property type="match status" value="1"/>
</dbReference>
<feature type="transmembrane region" description="Helical" evidence="6">
    <location>
        <begin position="217"/>
        <end position="237"/>
    </location>
</feature>
<organism evidence="9 10">
    <name type="scientific">Pleuronectes platessa</name>
    <name type="common">European plaice</name>
    <dbReference type="NCBI Taxonomy" id="8262"/>
    <lineage>
        <taxon>Eukaryota</taxon>
        <taxon>Metazoa</taxon>
        <taxon>Chordata</taxon>
        <taxon>Craniata</taxon>
        <taxon>Vertebrata</taxon>
        <taxon>Euteleostomi</taxon>
        <taxon>Actinopterygii</taxon>
        <taxon>Neopterygii</taxon>
        <taxon>Teleostei</taxon>
        <taxon>Neoteleostei</taxon>
        <taxon>Acanthomorphata</taxon>
        <taxon>Carangaria</taxon>
        <taxon>Pleuronectiformes</taxon>
        <taxon>Pleuronectoidei</taxon>
        <taxon>Pleuronectidae</taxon>
        <taxon>Pleuronectes</taxon>
    </lineage>
</organism>
<evidence type="ECO:0000256" key="1">
    <source>
        <dbReference type="ARBA" id="ARBA00004479"/>
    </source>
</evidence>
<feature type="domain" description="Ig-like" evidence="8">
    <location>
        <begin position="4"/>
        <end position="113"/>
    </location>
</feature>
<evidence type="ECO:0000256" key="2">
    <source>
        <dbReference type="ARBA" id="ARBA00023136"/>
    </source>
</evidence>
<name>A0A9N7YLR9_PLEPL</name>
<dbReference type="GO" id="GO:0050839">
    <property type="term" value="F:cell adhesion molecule binding"/>
    <property type="evidence" value="ECO:0007669"/>
    <property type="project" value="TreeGrafter"/>
</dbReference>
<protein>
    <recommendedName>
        <fullName evidence="8">Ig-like domain-containing protein</fullName>
    </recommendedName>
</protein>
<keyword evidence="6" id="KW-0812">Transmembrane</keyword>
<dbReference type="InterPro" id="IPR003599">
    <property type="entry name" value="Ig_sub"/>
</dbReference>
<feature type="domain" description="Ig-like" evidence="8">
    <location>
        <begin position="116"/>
        <end position="209"/>
    </location>
</feature>
<comment type="subcellular location">
    <subcellularLocation>
        <location evidence="1">Membrane</location>
        <topology evidence="1">Single-pass type I membrane protein</topology>
    </subcellularLocation>
</comment>
<dbReference type="GO" id="GO:0005911">
    <property type="term" value="C:cell-cell junction"/>
    <property type="evidence" value="ECO:0007669"/>
    <property type="project" value="TreeGrafter"/>
</dbReference>
<accession>A0A9N7YLR9</accession>
<keyword evidence="7" id="KW-0732">Signal</keyword>
<keyword evidence="5" id="KW-0393">Immunoglobulin domain</keyword>
<evidence type="ECO:0000313" key="9">
    <source>
        <dbReference type="EMBL" id="CAB1431672.1"/>
    </source>
</evidence>
<dbReference type="Gene3D" id="2.60.40.10">
    <property type="entry name" value="Immunoglobulins"/>
    <property type="match status" value="2"/>
</dbReference>
<evidence type="ECO:0000313" key="10">
    <source>
        <dbReference type="Proteomes" id="UP001153269"/>
    </source>
</evidence>
<dbReference type="InterPro" id="IPR013783">
    <property type="entry name" value="Ig-like_fold"/>
</dbReference>
<dbReference type="GO" id="GO:0005886">
    <property type="term" value="C:plasma membrane"/>
    <property type="evidence" value="ECO:0007669"/>
    <property type="project" value="TreeGrafter"/>
</dbReference>
<dbReference type="AlphaFoldDB" id="A0A9N7YLR9"/>
<proteinExistence type="predicted"/>
<reference evidence="9" key="1">
    <citation type="submission" date="2020-03" db="EMBL/GenBank/DDBJ databases">
        <authorList>
            <person name="Weist P."/>
        </authorList>
    </citation>
    <scope>NUCLEOTIDE SEQUENCE</scope>
</reference>
<dbReference type="EMBL" id="CADEAL010001358">
    <property type="protein sequence ID" value="CAB1431672.1"/>
    <property type="molecule type" value="Genomic_DNA"/>
</dbReference>
<evidence type="ECO:0000256" key="3">
    <source>
        <dbReference type="ARBA" id="ARBA00023157"/>
    </source>
</evidence>
<evidence type="ECO:0000256" key="6">
    <source>
        <dbReference type="SAM" id="Phobius"/>
    </source>
</evidence>
<evidence type="ECO:0000256" key="5">
    <source>
        <dbReference type="ARBA" id="ARBA00023319"/>
    </source>
</evidence>
<dbReference type="InterPro" id="IPR036179">
    <property type="entry name" value="Ig-like_dom_sf"/>
</dbReference>
<keyword evidence="10" id="KW-1185">Reference proteome</keyword>
<dbReference type="InterPro" id="IPR051275">
    <property type="entry name" value="Cell_adhesion_signaling"/>
</dbReference>
<sequence>MSIPHLFHLLLFCATQTLGVRIQSDSVVGSEGVIQIELEGTVSLLCLSDGDSEPDEGLVWLRNGAMVRLMEENKKNVSRVCVTPAIQEDNGATFTCHLSSNASDSDSVTLNVTYPPPIMGSEELVVEEESVLVLQCDILANPQVSSVVWTVNGSTVDLLAGGFTLTDDGVTSQLIANSVDKSLHAASYGCLANSPLYGEFNKTFQVTVTDKVMKFPLMPIIAGVVVVCLTAILAVVSRWRKIRQCCK</sequence>
<feature type="signal peptide" evidence="7">
    <location>
        <begin position="1"/>
        <end position="19"/>
    </location>
</feature>
<dbReference type="SUPFAM" id="SSF48726">
    <property type="entry name" value="Immunoglobulin"/>
    <property type="match status" value="2"/>
</dbReference>
<dbReference type="PROSITE" id="PS50835">
    <property type="entry name" value="IG_LIKE"/>
    <property type="match status" value="2"/>
</dbReference>
<evidence type="ECO:0000256" key="4">
    <source>
        <dbReference type="ARBA" id="ARBA00023180"/>
    </source>
</evidence>
<keyword evidence="2 6" id="KW-0472">Membrane</keyword>
<keyword evidence="4" id="KW-0325">Glycoprotein</keyword>
<dbReference type="InterPro" id="IPR007110">
    <property type="entry name" value="Ig-like_dom"/>
</dbReference>
<feature type="chain" id="PRO_5040488903" description="Ig-like domain-containing protein" evidence="7">
    <location>
        <begin position="20"/>
        <end position="247"/>
    </location>
</feature>
<dbReference type="Proteomes" id="UP001153269">
    <property type="component" value="Unassembled WGS sequence"/>
</dbReference>
<evidence type="ECO:0000259" key="8">
    <source>
        <dbReference type="PROSITE" id="PS50835"/>
    </source>
</evidence>
<comment type="caution">
    <text evidence="9">The sequence shown here is derived from an EMBL/GenBank/DDBJ whole genome shotgun (WGS) entry which is preliminary data.</text>
</comment>
<keyword evidence="3" id="KW-1015">Disulfide bond</keyword>